<name>A0ABS9SRF5_9BACT</name>
<gene>
    <name evidence="2" type="ORF">MKP09_24990</name>
</gene>
<accession>A0ABS9SRF5</accession>
<dbReference type="Proteomes" id="UP001202248">
    <property type="component" value="Unassembled WGS sequence"/>
</dbReference>
<dbReference type="EMBL" id="JAKWBL010000005">
    <property type="protein sequence ID" value="MCH5600935.1"/>
    <property type="molecule type" value="Genomic_DNA"/>
</dbReference>
<feature type="transmembrane region" description="Helical" evidence="1">
    <location>
        <begin position="97"/>
        <end position="114"/>
    </location>
</feature>
<feature type="transmembrane region" description="Helical" evidence="1">
    <location>
        <begin position="71"/>
        <end position="91"/>
    </location>
</feature>
<keyword evidence="1" id="KW-1133">Transmembrane helix</keyword>
<keyword evidence="1" id="KW-0472">Membrane</keyword>
<protein>
    <recommendedName>
        <fullName evidence="4">F5/8 type C domain-containing protein</fullName>
    </recommendedName>
</protein>
<comment type="caution">
    <text evidence="2">The sequence shown here is derived from an EMBL/GenBank/DDBJ whole genome shotgun (WGS) entry which is preliminary data.</text>
</comment>
<proteinExistence type="predicted"/>
<keyword evidence="1" id="KW-0812">Transmembrane</keyword>
<reference evidence="2 3" key="1">
    <citation type="submission" date="2022-02" db="EMBL/GenBank/DDBJ databases">
        <authorList>
            <person name="Min J."/>
        </authorList>
    </citation>
    <scope>NUCLEOTIDE SEQUENCE [LARGE SCALE GENOMIC DNA]</scope>
    <source>
        <strain evidence="2 3">GR10-1</strain>
    </source>
</reference>
<keyword evidence="3" id="KW-1185">Reference proteome</keyword>
<dbReference type="RefSeq" id="WP_240833455.1">
    <property type="nucleotide sequence ID" value="NZ_JAKWBL010000005.1"/>
</dbReference>
<evidence type="ECO:0000313" key="2">
    <source>
        <dbReference type="EMBL" id="MCH5600935.1"/>
    </source>
</evidence>
<evidence type="ECO:0008006" key="4">
    <source>
        <dbReference type="Google" id="ProtNLM"/>
    </source>
</evidence>
<sequence length="152" mass="16560">MALPAPMGSIAAWIQNDMLQVSWQTLTEKNNDHFEIEVSSDGKSWSKAGSNISSKATGGNSDISIQYEQSISLSGMAVMGVSIFLLSMGMMFRRNKWFGSVLMIVGMSAVLYGCTKNDNDISTKAEKVYVRIKQVDKDGTASYSKVVTAIVK</sequence>
<evidence type="ECO:0000313" key="3">
    <source>
        <dbReference type="Proteomes" id="UP001202248"/>
    </source>
</evidence>
<evidence type="ECO:0000256" key="1">
    <source>
        <dbReference type="SAM" id="Phobius"/>
    </source>
</evidence>
<organism evidence="2 3">
    <name type="scientific">Niabella ginsengisoli</name>
    <dbReference type="NCBI Taxonomy" id="522298"/>
    <lineage>
        <taxon>Bacteria</taxon>
        <taxon>Pseudomonadati</taxon>
        <taxon>Bacteroidota</taxon>
        <taxon>Chitinophagia</taxon>
        <taxon>Chitinophagales</taxon>
        <taxon>Chitinophagaceae</taxon>
        <taxon>Niabella</taxon>
    </lineage>
</organism>